<proteinExistence type="predicted"/>
<dbReference type="EMBL" id="CP109083">
    <property type="protein sequence ID" value="WSB06329.1"/>
    <property type="molecule type" value="Genomic_DNA"/>
</dbReference>
<dbReference type="Proteomes" id="UP001356428">
    <property type="component" value="Chromosome"/>
</dbReference>
<evidence type="ECO:0000256" key="1">
    <source>
        <dbReference type="SAM" id="MobiDB-lite"/>
    </source>
</evidence>
<evidence type="ECO:0000313" key="3">
    <source>
        <dbReference type="Proteomes" id="UP001356428"/>
    </source>
</evidence>
<dbReference type="Gene3D" id="3.40.50.300">
    <property type="entry name" value="P-loop containing nucleotide triphosphate hydrolases"/>
    <property type="match status" value="1"/>
</dbReference>
<keyword evidence="3" id="KW-1185">Reference proteome</keyword>
<feature type="region of interest" description="Disordered" evidence="1">
    <location>
        <begin position="832"/>
        <end position="855"/>
    </location>
</feature>
<sequence length="1133" mass="120783">MAGAGVADGPAREEEADTLASVLRVLRDAGQELDPQQILDVLWLAGRLPAGPELPLARTRAVERAGSATAGERAVAAEPAPDGPPGPPAVETEQADRAAPELFAAPLRAPARSQPPPPPPRFAAAGSRSRERSALPLRVPEFKGLADELALGRALRPLKQKRPSRWRRQLDEAATAAMLAETGLPDVVMRPARERWLDLVLVVDDGLSMLLWHRLAAELRTMMQRLGAFRSVRFFGLDTRAAGPPLLTGRPFDPGSGKMPATVVTDPSGQTLIMVVSDGMGTAWRQGSMHDVLQGWAEAGPVALVHALPPHLWEGSGIQAERWQATTHRPGGASAAWEITDRVLPAGLADFTGVPVPVLEPSPAAAGDWARLLTSPGTTVELPLLARPRLHAAVGLAGTEGEVQSFRDAATPGAYRLAAHLAAVSPVSVPVMRLVQSAVPWRAGTGELAEVFLGGLLRQVEAPVAGPLPAQHRVFDFDEDVRGSLLDTVPRAELLRTSRDIGRSLGRLAGRSPDFPAWLAHPDGMESLPAAFRSFTVVERRLLARFGVSLPRRADPSPALGEEPAVEVSGPGAWGPMLPSDPERLGPYRLLGRRPGSRTVVYLGRDGRGGTAAVRAARPELPAATAQLLTTEAEALRRLNGRYAPALLATGLTDRPAWIAVELMPSWADRARPPLLRDLLREVPPGRQSALDILGSLTLGWQLADALTLCHLHGLVPSPLTADRVLVTGRSVSLAGLSDCAVDGEYAGDGPAPTPPGSIRELGELLRLISTKRTPALHSSQDMQLWQGDTWQPLRDQVMRCLDHDPTRRPSASETAGVLARYVAIISQRVPDSDGPAIGTERPRDTPRRSLIELGPPSLRAGGRALGMSAVRRWGRDRLLVERAGKPLAYGRRITLIGAHRSCGRSTTTHVLGAVIATVRGRPVLALDGAPDVGEVYSRLTHRNRATVRNLTTLPVDAPYERVRSFTTPLPSGLEVLAHSAFHAGAGPAYPDEYRRVLEITDPHYPVVLTDWASPRLGAPAQTVLDMTDRLVVCCTTGASSLDAARRTLDAVEDLGYPALSGDAVVVATRLSGTGTVVAPDAQVKKQFPDAGGPVVVPFDPYLSGTSVVEVGRMRSRTVAAFLELAARVVDAK</sequence>
<dbReference type="InterPro" id="IPR050625">
    <property type="entry name" value="ParA/MinD_ATPase"/>
</dbReference>
<protein>
    <submittedName>
        <fullName evidence="2">SAV_2336 family protein</fullName>
    </submittedName>
</protein>
<feature type="compositionally biased region" description="Basic and acidic residues" evidence="1">
    <location>
        <begin position="841"/>
        <end position="851"/>
    </location>
</feature>
<feature type="region of interest" description="Disordered" evidence="1">
    <location>
        <begin position="555"/>
        <end position="579"/>
    </location>
</feature>
<feature type="region of interest" description="Disordered" evidence="1">
    <location>
        <begin position="108"/>
        <end position="132"/>
    </location>
</feature>
<dbReference type="NCBIfam" id="NF041121">
    <property type="entry name" value="SAV_2336_NTERM"/>
    <property type="match status" value="1"/>
</dbReference>
<dbReference type="InterPro" id="IPR047738">
    <property type="entry name" value="SAV_2336-like_N"/>
</dbReference>
<dbReference type="RefSeq" id="WP_326707037.1">
    <property type="nucleotide sequence ID" value="NZ_CP109083.1"/>
</dbReference>
<dbReference type="SUPFAM" id="SSF52540">
    <property type="entry name" value="P-loop containing nucleoside triphosphate hydrolases"/>
    <property type="match status" value="1"/>
</dbReference>
<reference evidence="2 3" key="1">
    <citation type="submission" date="2022-10" db="EMBL/GenBank/DDBJ databases">
        <title>The complete genomes of actinobacterial strains from the NBC collection.</title>
        <authorList>
            <person name="Joergensen T.S."/>
            <person name="Alvarez Arevalo M."/>
            <person name="Sterndorff E.B."/>
            <person name="Faurdal D."/>
            <person name="Vuksanovic O."/>
            <person name="Mourched A.-S."/>
            <person name="Charusanti P."/>
            <person name="Shaw S."/>
            <person name="Blin K."/>
            <person name="Weber T."/>
        </authorList>
    </citation>
    <scope>NUCLEOTIDE SEQUENCE [LARGE SCALE GENOMIC DNA]</scope>
    <source>
        <strain evidence="2 3">NBC 01792</strain>
    </source>
</reference>
<dbReference type="InterPro" id="IPR027417">
    <property type="entry name" value="P-loop_NTPase"/>
</dbReference>
<accession>A0ABZ1EQJ3</accession>
<name>A0ABZ1EQJ3_9ACTN</name>
<gene>
    <name evidence="2" type="ORF">OG849_03345</name>
</gene>
<dbReference type="SUPFAM" id="SSF56112">
    <property type="entry name" value="Protein kinase-like (PK-like)"/>
    <property type="match status" value="1"/>
</dbReference>
<evidence type="ECO:0000313" key="2">
    <source>
        <dbReference type="EMBL" id="WSB06329.1"/>
    </source>
</evidence>
<dbReference type="InterPro" id="IPR011009">
    <property type="entry name" value="Kinase-like_dom_sf"/>
</dbReference>
<feature type="region of interest" description="Disordered" evidence="1">
    <location>
        <begin position="61"/>
        <end position="96"/>
    </location>
</feature>
<dbReference type="PANTHER" id="PTHR43384:SF14">
    <property type="entry name" value="ESX-1 SECRETION-ASSOCIATED PROTEIN ESPI"/>
    <property type="match status" value="1"/>
</dbReference>
<dbReference type="PANTHER" id="PTHR43384">
    <property type="entry name" value="SEPTUM SITE-DETERMINING PROTEIN MIND HOMOLOG, CHLOROPLASTIC-RELATED"/>
    <property type="match status" value="1"/>
</dbReference>
<organism evidence="2 3">
    <name type="scientific">Streptomyces cyaneofuscatus</name>
    <dbReference type="NCBI Taxonomy" id="66883"/>
    <lineage>
        <taxon>Bacteria</taxon>
        <taxon>Bacillati</taxon>
        <taxon>Actinomycetota</taxon>
        <taxon>Actinomycetes</taxon>
        <taxon>Kitasatosporales</taxon>
        <taxon>Streptomycetaceae</taxon>
        <taxon>Streptomyces</taxon>
    </lineage>
</organism>